<dbReference type="AlphaFoldDB" id="A0A376TG46"/>
<proteinExistence type="predicted"/>
<evidence type="ECO:0000313" key="2">
    <source>
        <dbReference type="Proteomes" id="UP000254405"/>
    </source>
</evidence>
<protein>
    <submittedName>
        <fullName evidence="1">Transcriptional regulator protein YdcR</fullName>
    </submittedName>
</protein>
<name>A0A376TG46_ECOLX</name>
<dbReference type="EMBL" id="UGCO01000001">
    <property type="protein sequence ID" value="STI76080.1"/>
    <property type="molecule type" value="Genomic_DNA"/>
</dbReference>
<evidence type="ECO:0000313" key="1">
    <source>
        <dbReference type="EMBL" id="STI76080.1"/>
    </source>
</evidence>
<accession>A0A376TG46</accession>
<organism evidence="1 2">
    <name type="scientific">Escherichia coli</name>
    <dbReference type="NCBI Taxonomy" id="562"/>
    <lineage>
        <taxon>Bacteria</taxon>
        <taxon>Pseudomonadati</taxon>
        <taxon>Pseudomonadota</taxon>
        <taxon>Gammaproteobacteria</taxon>
        <taxon>Enterobacterales</taxon>
        <taxon>Enterobacteriaceae</taxon>
        <taxon>Escherichia</taxon>
    </lineage>
</organism>
<gene>
    <name evidence="1" type="primary">ydcR_3</name>
    <name evidence="1" type="ORF">NCTC8985_01325</name>
</gene>
<dbReference type="Proteomes" id="UP000254405">
    <property type="component" value="Unassembled WGS sequence"/>
</dbReference>
<reference evidence="1 2" key="1">
    <citation type="submission" date="2018-06" db="EMBL/GenBank/DDBJ databases">
        <authorList>
            <consortium name="Pathogen Informatics"/>
            <person name="Doyle S."/>
        </authorList>
    </citation>
    <scope>NUCLEOTIDE SEQUENCE [LARGE SCALE GENOMIC DNA]</scope>
    <source>
        <strain evidence="1 2">NCTC8985</strain>
    </source>
</reference>
<sequence>MSVIENLPPGNAELRQAIARRYALQASPFLLMKLSLLPGR</sequence>